<dbReference type="CDD" id="cd08996">
    <property type="entry name" value="GH32_FFase"/>
    <property type="match status" value="1"/>
</dbReference>
<dbReference type="SMART" id="SM00640">
    <property type="entry name" value="Glyco_32"/>
    <property type="match status" value="1"/>
</dbReference>
<comment type="similarity">
    <text evidence="1">Belongs to the glycosyl hydrolase 32 family.</text>
</comment>
<dbReference type="InterPro" id="IPR001362">
    <property type="entry name" value="Glyco_hydro_32"/>
</dbReference>
<keyword evidence="3" id="KW-0378">Hydrolase</keyword>
<sequence>MRPHFHFTPQSGWINDPHGITYRDGGYDTFFQYVPGQTVWGPNCHWGHARGRDLFSLEELPVAIAPGEGDGGIWTGSLVTGADGKTRVFYTSTSEPDIGIGRVRIATPDDAEWISWSKGDFVVDAPAGLDLIAYRDPFLRQDSDGWRMFVGAGDRAGTAMALSYRSDDLQEWTYEGVALERSSAETADVWMGALWECPQIIDVDGRAVMVSSIWQADVLYYSGYAIGTYEAGRFVAERWGRLTWGDSYYAPSFFRDEQGRPCLVFWMRGIEDLDAGWAGAHSVPYILSIEGDVLVATPHPDIEQYREPGATGLAADITWTPDAAGLRLTSGGEDAATLELSGAGELIVRIGDAVHAFPASGEVRVIVDGPVLEVVSRGGLFGAPIAPRGDTLTVTAGDDSDVTVHPLAR</sequence>
<gene>
    <name evidence="6" type="ORF">GCM10009807_30050</name>
</gene>
<organism evidence="6 7">
    <name type="scientific">Microbacterium lacus</name>
    <dbReference type="NCBI Taxonomy" id="415217"/>
    <lineage>
        <taxon>Bacteria</taxon>
        <taxon>Bacillati</taxon>
        <taxon>Actinomycetota</taxon>
        <taxon>Actinomycetes</taxon>
        <taxon>Micrococcales</taxon>
        <taxon>Microbacteriaceae</taxon>
        <taxon>Microbacterium</taxon>
    </lineage>
</organism>
<dbReference type="Gene3D" id="2.115.10.20">
    <property type="entry name" value="Glycosyl hydrolase domain, family 43"/>
    <property type="match status" value="1"/>
</dbReference>
<evidence type="ECO:0000256" key="4">
    <source>
        <dbReference type="ARBA" id="ARBA00023295"/>
    </source>
</evidence>
<accession>A0ABN2HAC0</accession>
<dbReference type="PANTHER" id="PTHR43101:SF1">
    <property type="entry name" value="BETA-FRUCTOSIDASE"/>
    <property type="match status" value="1"/>
</dbReference>
<evidence type="ECO:0000259" key="5">
    <source>
        <dbReference type="Pfam" id="PF00251"/>
    </source>
</evidence>
<feature type="domain" description="Glycosyl hydrolase family 32 N-terminal" evidence="5">
    <location>
        <begin position="6"/>
        <end position="298"/>
    </location>
</feature>
<evidence type="ECO:0000256" key="2">
    <source>
        <dbReference type="ARBA" id="ARBA00012758"/>
    </source>
</evidence>
<evidence type="ECO:0000313" key="6">
    <source>
        <dbReference type="EMBL" id="GAA1684226.1"/>
    </source>
</evidence>
<reference evidence="6 7" key="1">
    <citation type="journal article" date="2019" name="Int. J. Syst. Evol. Microbiol.">
        <title>The Global Catalogue of Microorganisms (GCM) 10K type strain sequencing project: providing services to taxonomists for standard genome sequencing and annotation.</title>
        <authorList>
            <consortium name="The Broad Institute Genomics Platform"/>
            <consortium name="The Broad Institute Genome Sequencing Center for Infectious Disease"/>
            <person name="Wu L."/>
            <person name="Ma J."/>
        </authorList>
    </citation>
    <scope>NUCLEOTIDE SEQUENCE [LARGE SCALE GENOMIC DNA]</scope>
    <source>
        <strain evidence="6 7">JCM 15575</strain>
    </source>
</reference>
<dbReference type="EMBL" id="BAAAPK010000001">
    <property type="protein sequence ID" value="GAA1684226.1"/>
    <property type="molecule type" value="Genomic_DNA"/>
</dbReference>
<dbReference type="InterPro" id="IPR013148">
    <property type="entry name" value="Glyco_hydro_32_N"/>
</dbReference>
<dbReference type="RefSeq" id="WP_344055696.1">
    <property type="nucleotide sequence ID" value="NZ_BAAAPK010000001.1"/>
</dbReference>
<evidence type="ECO:0000256" key="1">
    <source>
        <dbReference type="ARBA" id="ARBA00009902"/>
    </source>
</evidence>
<dbReference type="InterPro" id="IPR023296">
    <property type="entry name" value="Glyco_hydro_beta-prop_sf"/>
</dbReference>
<dbReference type="Pfam" id="PF00251">
    <property type="entry name" value="Glyco_hydro_32N"/>
    <property type="match status" value="1"/>
</dbReference>
<dbReference type="Proteomes" id="UP001500596">
    <property type="component" value="Unassembled WGS sequence"/>
</dbReference>
<dbReference type="InterPro" id="IPR051214">
    <property type="entry name" value="GH32_Enzymes"/>
</dbReference>
<dbReference type="SUPFAM" id="SSF75005">
    <property type="entry name" value="Arabinanase/levansucrase/invertase"/>
    <property type="match status" value="1"/>
</dbReference>
<name>A0ABN2HAC0_9MICO</name>
<evidence type="ECO:0000256" key="3">
    <source>
        <dbReference type="ARBA" id="ARBA00022801"/>
    </source>
</evidence>
<proteinExistence type="inferred from homology"/>
<protein>
    <recommendedName>
        <fullName evidence="2">beta-fructofuranosidase</fullName>
        <ecNumber evidence="2">3.2.1.26</ecNumber>
    </recommendedName>
</protein>
<keyword evidence="4" id="KW-0326">Glycosidase</keyword>
<keyword evidence="7" id="KW-1185">Reference proteome</keyword>
<dbReference type="EC" id="3.2.1.26" evidence="2"/>
<evidence type="ECO:0000313" key="7">
    <source>
        <dbReference type="Proteomes" id="UP001500596"/>
    </source>
</evidence>
<dbReference type="PANTHER" id="PTHR43101">
    <property type="entry name" value="BETA-FRUCTOSIDASE"/>
    <property type="match status" value="1"/>
</dbReference>
<comment type="caution">
    <text evidence="6">The sequence shown here is derived from an EMBL/GenBank/DDBJ whole genome shotgun (WGS) entry which is preliminary data.</text>
</comment>